<dbReference type="Proteomes" id="UP000438429">
    <property type="component" value="Unassembled WGS sequence"/>
</dbReference>
<accession>A0A6A4SKA9</accession>
<comment type="caution">
    <text evidence="2">The sequence shown here is derived from an EMBL/GenBank/DDBJ whole genome shotgun (WGS) entry which is preliminary data.</text>
</comment>
<dbReference type="AlphaFoldDB" id="A0A6A4SKA9"/>
<evidence type="ECO:0000256" key="1">
    <source>
        <dbReference type="SAM" id="MobiDB-lite"/>
    </source>
</evidence>
<proteinExistence type="predicted"/>
<evidence type="ECO:0000313" key="3">
    <source>
        <dbReference type="Proteomes" id="UP000438429"/>
    </source>
</evidence>
<gene>
    <name evidence="2" type="ORF">F2P81_015255</name>
</gene>
<sequence length="88" mass="10058">MRGEFISVCRVPESPDVFTVLQRRETDESGGTMDELDAMLPYSCTCESRVEGWRRCRIYVRRPCCTDGKHDNPPKQFGDEVLCSSGHQ</sequence>
<evidence type="ECO:0000313" key="2">
    <source>
        <dbReference type="EMBL" id="KAF0032965.1"/>
    </source>
</evidence>
<reference evidence="2 3" key="1">
    <citation type="submission" date="2019-06" db="EMBL/GenBank/DDBJ databases">
        <title>Draft genomes of female and male turbot (Scophthalmus maximus).</title>
        <authorList>
            <person name="Xu H."/>
            <person name="Xu X.-W."/>
            <person name="Shao C."/>
            <person name="Chen S."/>
        </authorList>
    </citation>
    <scope>NUCLEOTIDE SEQUENCE [LARGE SCALE GENOMIC DNA]</scope>
    <source>
        <strain evidence="2">Ysfricsl-2016a</strain>
        <tissue evidence="2">Blood</tissue>
    </source>
</reference>
<organism evidence="2 3">
    <name type="scientific">Scophthalmus maximus</name>
    <name type="common">Turbot</name>
    <name type="synonym">Psetta maxima</name>
    <dbReference type="NCBI Taxonomy" id="52904"/>
    <lineage>
        <taxon>Eukaryota</taxon>
        <taxon>Metazoa</taxon>
        <taxon>Chordata</taxon>
        <taxon>Craniata</taxon>
        <taxon>Vertebrata</taxon>
        <taxon>Euteleostomi</taxon>
        <taxon>Actinopterygii</taxon>
        <taxon>Neopterygii</taxon>
        <taxon>Teleostei</taxon>
        <taxon>Neoteleostei</taxon>
        <taxon>Acanthomorphata</taxon>
        <taxon>Carangaria</taxon>
        <taxon>Pleuronectiformes</taxon>
        <taxon>Pleuronectoidei</taxon>
        <taxon>Scophthalmidae</taxon>
        <taxon>Scophthalmus</taxon>
    </lineage>
</organism>
<dbReference type="EMBL" id="VEVO01000013">
    <property type="protein sequence ID" value="KAF0032965.1"/>
    <property type="molecule type" value="Genomic_DNA"/>
</dbReference>
<feature type="region of interest" description="Disordered" evidence="1">
    <location>
        <begin position="69"/>
        <end position="88"/>
    </location>
</feature>
<name>A0A6A4SKA9_SCOMX</name>
<protein>
    <submittedName>
        <fullName evidence="2">Uncharacterized protein</fullName>
    </submittedName>
</protein>